<dbReference type="InterPro" id="IPR029061">
    <property type="entry name" value="THDP-binding"/>
</dbReference>
<organism evidence="1 2">
    <name type="scientific">Halarcobacter ebronensis</name>
    <dbReference type="NCBI Taxonomy" id="1462615"/>
    <lineage>
        <taxon>Bacteria</taxon>
        <taxon>Pseudomonadati</taxon>
        <taxon>Campylobacterota</taxon>
        <taxon>Epsilonproteobacteria</taxon>
        <taxon>Campylobacterales</taxon>
        <taxon>Arcobacteraceae</taxon>
        <taxon>Halarcobacter</taxon>
    </lineage>
</organism>
<evidence type="ECO:0000313" key="1">
    <source>
        <dbReference type="EMBL" id="RXJ64343.1"/>
    </source>
</evidence>
<dbReference type="SUPFAM" id="SSF52518">
    <property type="entry name" value="Thiamin diphosphate-binding fold (THDP-binding)"/>
    <property type="match status" value="1"/>
</dbReference>
<evidence type="ECO:0000313" key="2">
    <source>
        <dbReference type="Proteomes" id="UP000290172"/>
    </source>
</evidence>
<keyword evidence="1" id="KW-0670">Pyruvate</keyword>
<accession>A0A4Q0Y3M5</accession>
<feature type="non-terminal residue" evidence="1">
    <location>
        <position position="1"/>
    </location>
</feature>
<name>A0A4Q0Y3M5_9BACT</name>
<dbReference type="PANTHER" id="PTHR32154">
    <property type="entry name" value="PYRUVATE-FLAVODOXIN OXIDOREDUCTASE-RELATED"/>
    <property type="match status" value="1"/>
</dbReference>
<dbReference type="EMBL" id="PDKJ01000054">
    <property type="protein sequence ID" value="RXJ64343.1"/>
    <property type="molecule type" value="Genomic_DNA"/>
</dbReference>
<dbReference type="Gene3D" id="3.40.50.970">
    <property type="match status" value="1"/>
</dbReference>
<protein>
    <submittedName>
        <fullName evidence="1">Pyruvate:ferredoxin (Flavodoxin) oxidoreductase</fullName>
    </submittedName>
</protein>
<reference evidence="1 2" key="1">
    <citation type="submission" date="2017-10" db="EMBL/GenBank/DDBJ databases">
        <title>Genomics of the genus Arcobacter.</title>
        <authorList>
            <person name="Perez-Cataluna A."/>
            <person name="Figueras M.J."/>
        </authorList>
    </citation>
    <scope>NUCLEOTIDE SEQUENCE [LARGE SCALE GENOMIC DNA]</scope>
    <source>
        <strain evidence="1 2">CECT 8993</strain>
    </source>
</reference>
<dbReference type="InterPro" id="IPR050722">
    <property type="entry name" value="Pyruvate:ferred/Flavod_OxRd"/>
</dbReference>
<comment type="caution">
    <text evidence="1">The sequence shown here is derived from an EMBL/GenBank/DDBJ whole genome shotgun (WGS) entry which is preliminary data.</text>
</comment>
<sequence length="258" mass="28657">DYLFNDVSYKDYLVEKNNVKNSQFAQPLFEYHSACPGCGETPYITLATQLFGDRMMIANATGCSSIYSASAPSTPYTKNEKGKGPAWANSLFEDTAEFGYGMHAANETIRNRIARIMLKSMDEVSNPLKVLYKEWLEHRNNGVKTQEIRDKLVPQLENNQDQNGVKELLSLRKYLVRKSQWMIGGDGWAYDIGYGGVDHVLSTGENVNILVVDTEVYSNTGGQSSKAARAGSIADFTNDGKPNAKKDLGYISMTYGNI</sequence>
<dbReference type="PANTHER" id="PTHR32154:SF0">
    <property type="entry name" value="PYRUVATE-FLAVODOXIN OXIDOREDUCTASE-RELATED"/>
    <property type="match status" value="1"/>
</dbReference>
<feature type="non-terminal residue" evidence="1">
    <location>
        <position position="258"/>
    </location>
</feature>
<dbReference type="Proteomes" id="UP000290172">
    <property type="component" value="Unassembled WGS sequence"/>
</dbReference>
<proteinExistence type="predicted"/>
<dbReference type="AlphaFoldDB" id="A0A4Q0Y3M5"/>
<gene>
    <name evidence="1" type="ORF">CRV08_15820</name>
</gene>
<dbReference type="GO" id="GO:0006979">
    <property type="term" value="P:response to oxidative stress"/>
    <property type="evidence" value="ECO:0007669"/>
    <property type="project" value="TreeGrafter"/>
</dbReference>